<evidence type="ECO:0000256" key="2">
    <source>
        <dbReference type="ARBA" id="ARBA00022723"/>
    </source>
</evidence>
<protein>
    <submittedName>
        <fullName evidence="5">6-carboxytetrahydropterin synthase</fullName>
    </submittedName>
</protein>
<gene>
    <name evidence="5" type="ORF">K9W45_10680</name>
</gene>
<dbReference type="InterPro" id="IPR007115">
    <property type="entry name" value="6-PTP_synth/QueD"/>
</dbReference>
<dbReference type="EMBL" id="CP084166">
    <property type="protein sequence ID" value="UJG40292.1"/>
    <property type="molecule type" value="Genomic_DNA"/>
</dbReference>
<dbReference type="GO" id="GO:0046872">
    <property type="term" value="F:metal ion binding"/>
    <property type="evidence" value="ECO:0007669"/>
    <property type="project" value="UniProtKB-KW"/>
</dbReference>
<reference evidence="5" key="1">
    <citation type="journal article" date="2022" name="Nat. Microbiol.">
        <title>Unique mobile elements and scalable gene flow at the prokaryote-eukaryote boundary revealed by circularized Asgard archaea genomes.</title>
        <authorList>
            <person name="Wu F."/>
            <person name="Speth D.R."/>
            <person name="Philosof A."/>
            <person name="Cremiere A."/>
            <person name="Narayanan A."/>
            <person name="Barco R.A."/>
            <person name="Connon S.A."/>
            <person name="Amend J.P."/>
            <person name="Antoshechkin I.A."/>
            <person name="Orphan V.J."/>
        </authorList>
    </citation>
    <scope>NUCLEOTIDE SEQUENCE</scope>
    <source>
        <strain evidence="5">PM71</strain>
    </source>
</reference>
<dbReference type="GO" id="GO:0016829">
    <property type="term" value="F:lyase activity"/>
    <property type="evidence" value="ECO:0007669"/>
    <property type="project" value="UniProtKB-KW"/>
</dbReference>
<name>A0A9Y1BK78_9ARCH</name>
<keyword evidence="2" id="KW-0479">Metal-binding</keyword>
<evidence type="ECO:0000313" key="5">
    <source>
        <dbReference type="EMBL" id="UJG40292.1"/>
    </source>
</evidence>
<accession>A0A9Y1BK78</accession>
<dbReference type="PANTHER" id="PTHR12589:SF7">
    <property type="entry name" value="6-PYRUVOYL TETRAHYDROBIOPTERIN SYNTHASE"/>
    <property type="match status" value="1"/>
</dbReference>
<dbReference type="Pfam" id="PF01242">
    <property type="entry name" value="PTPS"/>
    <property type="match status" value="1"/>
</dbReference>
<dbReference type="PANTHER" id="PTHR12589">
    <property type="entry name" value="PYRUVOYL TETRAHYDROBIOPTERIN SYNTHASE"/>
    <property type="match status" value="1"/>
</dbReference>
<evidence type="ECO:0000256" key="1">
    <source>
        <dbReference type="ARBA" id="ARBA00001947"/>
    </source>
</evidence>
<dbReference type="InterPro" id="IPR038418">
    <property type="entry name" value="6-PTP_synth/QueD_sf"/>
</dbReference>
<dbReference type="AlphaFoldDB" id="A0A9Y1BK78"/>
<sequence length="160" mass="18957">MSYDLFLSREYFIFSCSHIVIGESFFEKLHGHNYTVQVNIVGQQSKDNMVVNFYDIKRIVQPVVDSLDHHLILPRYNKHLEIIETDKQVIIKVPRLDKEYEIPKEDVKILPIENTTVEELSRYFTELLIKEKKFNEKNIKSLKVSVCEDDGQGVTYIWEF</sequence>
<organism evidence="5">
    <name type="scientific">Candidatus Heimdallarchaeum aukensis</name>
    <dbReference type="NCBI Taxonomy" id="2876573"/>
    <lineage>
        <taxon>Archaea</taxon>
        <taxon>Promethearchaeati</taxon>
        <taxon>Candidatus Heimdallarchaeota</taxon>
        <taxon>Candidatus Heimdallarchaeia (ex Rinke et al. 2021) (nom. nud.)</taxon>
        <taxon>Candidatus Heimdallarchaeales</taxon>
        <taxon>Candidatus Heimdallarchaeaceae</taxon>
        <taxon>Candidatus Heimdallarchaeum</taxon>
    </lineage>
</organism>
<comment type="cofactor">
    <cofactor evidence="1">
        <name>Zn(2+)</name>
        <dbReference type="ChEBI" id="CHEBI:29105"/>
    </cofactor>
</comment>
<dbReference type="SUPFAM" id="SSF55620">
    <property type="entry name" value="Tetrahydrobiopterin biosynthesis enzymes-like"/>
    <property type="match status" value="1"/>
</dbReference>
<dbReference type="Gene3D" id="3.30.479.10">
    <property type="entry name" value="6-pyruvoyl tetrahydropterin synthase/QueD"/>
    <property type="match status" value="1"/>
</dbReference>
<evidence type="ECO:0000256" key="3">
    <source>
        <dbReference type="ARBA" id="ARBA00022833"/>
    </source>
</evidence>
<evidence type="ECO:0000256" key="4">
    <source>
        <dbReference type="ARBA" id="ARBA00023239"/>
    </source>
</evidence>
<keyword evidence="4" id="KW-0456">Lyase</keyword>
<proteinExistence type="predicted"/>
<keyword evidence="3" id="KW-0862">Zinc</keyword>
<dbReference type="Proteomes" id="UP001201020">
    <property type="component" value="Chromosome"/>
</dbReference>